<organism evidence="2">
    <name type="scientific">Spirodela intermedia</name>
    <name type="common">Intermediate duckweed</name>
    <dbReference type="NCBI Taxonomy" id="51605"/>
    <lineage>
        <taxon>Eukaryota</taxon>
        <taxon>Viridiplantae</taxon>
        <taxon>Streptophyta</taxon>
        <taxon>Embryophyta</taxon>
        <taxon>Tracheophyta</taxon>
        <taxon>Spermatophyta</taxon>
        <taxon>Magnoliopsida</taxon>
        <taxon>Liliopsida</taxon>
        <taxon>Araceae</taxon>
        <taxon>Lemnoideae</taxon>
        <taxon>Spirodela</taxon>
    </lineage>
</organism>
<evidence type="ECO:0000256" key="1">
    <source>
        <dbReference type="SAM" id="MobiDB-lite"/>
    </source>
</evidence>
<dbReference type="Proteomes" id="UP001189122">
    <property type="component" value="Unassembled WGS sequence"/>
</dbReference>
<evidence type="ECO:0000313" key="3">
    <source>
        <dbReference type="Proteomes" id="UP001189122"/>
    </source>
</evidence>
<feature type="compositionally biased region" description="Basic and acidic residues" evidence="1">
    <location>
        <begin position="1"/>
        <end position="17"/>
    </location>
</feature>
<proteinExistence type="predicted"/>
<name>A0A7I8IK79_SPIIN</name>
<protein>
    <submittedName>
        <fullName evidence="2">Uncharacterized protein</fullName>
    </submittedName>
</protein>
<keyword evidence="3" id="KW-1185">Reference proteome</keyword>
<sequence length="34" mass="4220">MQREFGKREITLVDHSNRPLHSRWRRQTEEGGRR</sequence>
<reference evidence="2 3" key="1">
    <citation type="submission" date="2019-12" db="EMBL/GenBank/DDBJ databases">
        <authorList>
            <person name="Scholz U."/>
            <person name="Mascher M."/>
            <person name="Fiebig A."/>
        </authorList>
    </citation>
    <scope>NUCLEOTIDE SEQUENCE</scope>
</reference>
<gene>
    <name evidence="2" type="ORF">SI7747_04004739</name>
</gene>
<dbReference type="EMBL" id="LR743591">
    <property type="protein sequence ID" value="CAA2618572.1"/>
    <property type="molecule type" value="Genomic_DNA"/>
</dbReference>
<dbReference type="AlphaFoldDB" id="A0A7I8IK79"/>
<evidence type="ECO:0000313" key="2">
    <source>
        <dbReference type="EMBL" id="CAA2618572.1"/>
    </source>
</evidence>
<dbReference type="EMBL" id="CACRZD030000004">
    <property type="protein sequence ID" value="CAA6658292.1"/>
    <property type="molecule type" value="Genomic_DNA"/>
</dbReference>
<accession>A0A7I8IK79</accession>
<feature type="region of interest" description="Disordered" evidence="1">
    <location>
        <begin position="1"/>
        <end position="34"/>
    </location>
</feature>